<dbReference type="PANTHER" id="PTHR21604">
    <property type="entry name" value="RETROELEMENT SILENCING FACTOR 1"/>
    <property type="match status" value="1"/>
</dbReference>
<feature type="region of interest" description="Disordered" evidence="1">
    <location>
        <begin position="1481"/>
        <end position="1511"/>
    </location>
</feature>
<feature type="region of interest" description="Disordered" evidence="1">
    <location>
        <begin position="840"/>
        <end position="877"/>
    </location>
</feature>
<feature type="compositionally biased region" description="Polar residues" evidence="1">
    <location>
        <begin position="840"/>
        <end position="874"/>
    </location>
</feature>
<keyword evidence="3" id="KW-1185">Reference proteome</keyword>
<dbReference type="PANTHER" id="PTHR21604:SF0">
    <property type="entry name" value="RETROELEMENT SILENCING FACTOR 1"/>
    <property type="match status" value="1"/>
</dbReference>
<dbReference type="GO" id="GO:1990226">
    <property type="term" value="F:histone methyltransferase binding"/>
    <property type="evidence" value="ECO:0007669"/>
    <property type="project" value="TreeGrafter"/>
</dbReference>
<gene>
    <name evidence="2" type="ORF">HJG59_015492</name>
</gene>
<feature type="region of interest" description="Disordered" evidence="1">
    <location>
        <begin position="1602"/>
        <end position="1624"/>
    </location>
</feature>
<proteinExistence type="predicted"/>
<feature type="region of interest" description="Disordered" evidence="1">
    <location>
        <begin position="1190"/>
        <end position="1287"/>
    </location>
</feature>
<dbReference type="InterPro" id="IPR027866">
    <property type="entry name" value="RESF1"/>
</dbReference>
<evidence type="ECO:0000313" key="3">
    <source>
        <dbReference type="Proteomes" id="UP000550707"/>
    </source>
</evidence>
<name>A0A7J8G0S2_MOLMO</name>
<sequence>MNWNAKPESVTLPPVYSKNQSSFLEPSLINTPSQGSLNSPGSNQPACMFLGNSNSISQPLLNVRNYKTPQVSVSDMHSGAVSASQSSVERITYANMKGPKQVNHSLQMSSGLAQNVWLNSPVRNSIFSNTGATVSQQTGFRTHLPNVNALQNQFVTSDTYSMQGQMIPSNIVRDSVVYQGNQRLTSSLSEQHGDWAQQHTSNGLTYPDYRPLQEQYSYPPQSFLKNPTLQKQNPMPLTSFQVKNRHPPNSALTLPSKQTASIPSYQHAVPHIDKRHPPIPPPYDYRYVSQLLQNTQHVNKQSNTDIPQSQEAHLSEVRKDFCRGFQQQNLNENVNTIGNFCNLKVNANISQPFNDPITSSVAGVQILAQNNQMERVDSCNLTSNQVLDTSFSKEKLVRDIKKLVDMKKKFSELARKIKISKDVLMAAGCIKTTENSYCKSAHNSQLSLKQTAKIQSRPQVTRVTPETAEDQPSAVVETAEAANRTHSTLKSTIQDTNCRHLNQVSSILLNSVCSEKVTVPDQLNDLKVTTSLKTSTVGSTHATLSNTQFSSGNLVNVEENVQTNSETIFVPQSAFEEYASKYLNKNRLLLNLLAHGEKAEANILKDGCETIQDSKPLGFEMNANSQITGNQLNLQSMETLSTCDINAKISENPFCHDHKSSSNGSTLKSDSHCSLELLTTCLSLWKKQPSEPTGKKQCSELTNRTAVGISKPGESSDKGPLSVVGSSQNKMINCSHVTALPMVVQNYQISGSTVTKGPELQIAVVSPLILSDIKTLPVKSITSESLPETMYPVIKEGSVCSLQNPSVDNTKVTALKVNEPVTSTSTNKIFPLIQKEKQNVLTNEDTRNTNQGNDINSEPGSHYSLSDQQASSKSMDSDIMSGDLLQIDNICSLVEGDTSYNSQIAKIFDLPVKKVETQNPSLSLPNLQVISSTQQKEQLDNITENKEFSFQAGNLVQCTDVSHKRPDQSQSSFLKNVEVQNEIPMEVDLKRITERESSAKDKSSSAAILQDNNPQEIDVLCNYTAQNPAGNEILDNTSALYPHDQLSELLKEFPYGIEAVNTSEGSAAQQITDQVSKDESCDKTSCDSKDSTDQIKITILNSEQMKELFPEQNDQLCGVDKLTEPEKESSATKDGSQCDPQVCDDGESCNSVTDLEKDDVRCCALGWLSMEYKGVPQCQCNSVKDSTSKVEKGIDQSSLENDNCKQEERTADRDDSTVFNSPPNSNQTITLTFPDGKEHFPEIEQSKNIKDTSKTKNSSLRTEQELSGQSLSKSNKKLDSLKSHRRKRKLKFHEVTFHSSSKMKYSQESLQRKLVAQNSHQLKAKTSFLTNKNKDLHMKNGSLVQLTLPDKRKLEVGDSEQKVPEKRKLAKGSMHNLEIKRMKHDKQEQNKNGGGTFKISNFLSNPDERAKVKEKTVSNIKSSGSKDGSTKINRVLSLKEYLQRQKNKETVGMKASKKNYGKNIPCDSQYIRSNKLSMKIESCGKSNERPSSSVQSSNDSSNTCTNHGKNLKIHHSEVSKTYLSGNVKETVGGKQVDKMWIDKTKFNKNLKTINDGFEGSQMSAQAKEQRKQYLNRVAFKCTEHESICLTKFESLPKKFNKDEEKRLENKRKSPLPTKDSTEKQSMLEFKLCPEGLINKSTDSIKEQKNLQPCPRKEQAPLQVTGIKSTKEDWIKGALEEKRIPEANQGIDDDYLANSRIAKRTFSADRFETLQNPVKDSKAMFETYKKMFLEKRSRSLGSSPLK</sequence>
<dbReference type="Proteomes" id="UP000550707">
    <property type="component" value="Unassembled WGS sequence"/>
</dbReference>
<reference evidence="2 3" key="1">
    <citation type="journal article" date="2020" name="Nature">
        <title>Six reference-quality genomes reveal evolution of bat adaptations.</title>
        <authorList>
            <person name="Jebb D."/>
            <person name="Huang Z."/>
            <person name="Pippel M."/>
            <person name="Hughes G.M."/>
            <person name="Lavrichenko K."/>
            <person name="Devanna P."/>
            <person name="Winkler S."/>
            <person name="Jermiin L.S."/>
            <person name="Skirmuntt E.C."/>
            <person name="Katzourakis A."/>
            <person name="Burkitt-Gray L."/>
            <person name="Ray D.A."/>
            <person name="Sullivan K.A.M."/>
            <person name="Roscito J.G."/>
            <person name="Kirilenko B.M."/>
            <person name="Davalos L.M."/>
            <person name="Corthals A.P."/>
            <person name="Power M.L."/>
            <person name="Jones G."/>
            <person name="Ransome R.D."/>
            <person name="Dechmann D.K.N."/>
            <person name="Locatelli A.G."/>
            <person name="Puechmaille S.J."/>
            <person name="Fedrigo O."/>
            <person name="Jarvis E.D."/>
            <person name="Hiller M."/>
            <person name="Vernes S.C."/>
            <person name="Myers E.W."/>
            <person name="Teeling E.C."/>
        </authorList>
    </citation>
    <scope>NUCLEOTIDE SEQUENCE [LARGE SCALE GENOMIC DNA]</scope>
    <source>
        <strain evidence="2">MMolMol1</strain>
        <tissue evidence="2">Muscle</tissue>
    </source>
</reference>
<feature type="compositionally biased region" description="Polar residues" evidence="1">
    <location>
        <begin position="1217"/>
        <end position="1231"/>
    </location>
</feature>
<dbReference type="GO" id="GO:0005634">
    <property type="term" value="C:nucleus"/>
    <property type="evidence" value="ECO:0007669"/>
    <property type="project" value="TreeGrafter"/>
</dbReference>
<protein>
    <submittedName>
        <fullName evidence="2">Retroelement silencing factor 1</fullName>
    </submittedName>
</protein>
<dbReference type="InParanoid" id="A0A7J8G0S2"/>
<organism evidence="2 3">
    <name type="scientific">Molossus molossus</name>
    <name type="common">Pallas' mastiff bat</name>
    <name type="synonym">Vespertilio molossus</name>
    <dbReference type="NCBI Taxonomy" id="27622"/>
    <lineage>
        <taxon>Eukaryota</taxon>
        <taxon>Metazoa</taxon>
        <taxon>Chordata</taxon>
        <taxon>Craniata</taxon>
        <taxon>Vertebrata</taxon>
        <taxon>Euteleostomi</taxon>
        <taxon>Mammalia</taxon>
        <taxon>Eutheria</taxon>
        <taxon>Laurasiatheria</taxon>
        <taxon>Chiroptera</taxon>
        <taxon>Yangochiroptera</taxon>
        <taxon>Molossidae</taxon>
        <taxon>Molossus</taxon>
    </lineage>
</organism>
<evidence type="ECO:0000256" key="1">
    <source>
        <dbReference type="SAM" id="MobiDB-lite"/>
    </source>
</evidence>
<feature type="compositionally biased region" description="Low complexity" evidence="1">
    <location>
        <begin position="1491"/>
        <end position="1501"/>
    </location>
</feature>
<feature type="compositionally biased region" description="Basic and acidic residues" evidence="1">
    <location>
        <begin position="1602"/>
        <end position="1611"/>
    </location>
</feature>
<feature type="compositionally biased region" description="Polar residues" evidence="1">
    <location>
        <begin position="1255"/>
        <end position="1269"/>
    </location>
</feature>
<feature type="compositionally biased region" description="Basic and acidic residues" evidence="1">
    <location>
        <begin position="1202"/>
        <end position="1216"/>
    </location>
</feature>
<accession>A0A7J8G0S2</accession>
<dbReference type="Pfam" id="PF15395">
    <property type="entry name" value="DUF4617"/>
    <property type="match status" value="1"/>
</dbReference>
<feature type="compositionally biased region" description="Basic and acidic residues" evidence="1">
    <location>
        <begin position="1235"/>
        <end position="1254"/>
    </location>
</feature>
<dbReference type="EMBL" id="JACASF010000010">
    <property type="protein sequence ID" value="KAF6453684.1"/>
    <property type="molecule type" value="Genomic_DNA"/>
</dbReference>
<evidence type="ECO:0000313" key="2">
    <source>
        <dbReference type="EMBL" id="KAF6453684.1"/>
    </source>
</evidence>
<comment type="caution">
    <text evidence="2">The sequence shown here is derived from an EMBL/GenBank/DDBJ whole genome shotgun (WGS) entry which is preliminary data.</text>
</comment>
<dbReference type="FunCoup" id="A0A7J8G0S2">
    <property type="interactions" value="868"/>
</dbReference>